<dbReference type="InterPro" id="IPR037066">
    <property type="entry name" value="Plug_dom_sf"/>
</dbReference>
<dbReference type="GO" id="GO:0015344">
    <property type="term" value="F:siderophore uptake transmembrane transporter activity"/>
    <property type="evidence" value="ECO:0007669"/>
    <property type="project" value="TreeGrafter"/>
</dbReference>
<feature type="region of interest" description="Disordered" evidence="12">
    <location>
        <begin position="44"/>
        <end position="68"/>
    </location>
</feature>
<dbReference type="Gene3D" id="2.170.130.10">
    <property type="entry name" value="TonB-dependent receptor, plug domain"/>
    <property type="match status" value="1"/>
</dbReference>
<protein>
    <submittedName>
        <fullName evidence="16">TonB-dependent siderophore receptor</fullName>
    </submittedName>
</protein>
<keyword evidence="9 10" id="KW-0998">Cell outer membrane</keyword>
<evidence type="ECO:0000256" key="6">
    <source>
        <dbReference type="ARBA" id="ARBA00023077"/>
    </source>
</evidence>
<keyword evidence="17" id="KW-1185">Reference proteome</keyword>
<keyword evidence="3 10" id="KW-0813">Transport</keyword>
<dbReference type="Gene3D" id="2.40.170.20">
    <property type="entry name" value="TonB-dependent receptor, beta-barrel domain"/>
    <property type="match status" value="1"/>
</dbReference>
<organism evidence="16 17">
    <name type="scientific">Corticibacter populi</name>
    <dbReference type="NCBI Taxonomy" id="1550736"/>
    <lineage>
        <taxon>Bacteria</taxon>
        <taxon>Pseudomonadati</taxon>
        <taxon>Pseudomonadota</taxon>
        <taxon>Betaproteobacteria</taxon>
        <taxon>Burkholderiales</taxon>
        <taxon>Comamonadaceae</taxon>
        <taxon>Corticibacter</taxon>
    </lineage>
</organism>
<dbReference type="EMBL" id="RDQO01000001">
    <property type="protein sequence ID" value="RMX08252.1"/>
    <property type="molecule type" value="Genomic_DNA"/>
</dbReference>
<dbReference type="AlphaFoldDB" id="A0A3M6R0C3"/>
<keyword evidence="4 10" id="KW-1134">Transmembrane beta strand</keyword>
<comment type="similarity">
    <text evidence="2 10 11">Belongs to the TonB-dependent receptor family.</text>
</comment>
<keyword evidence="13" id="KW-0732">Signal</keyword>
<comment type="subcellular location">
    <subcellularLocation>
        <location evidence="1 10">Cell outer membrane</location>
        <topology evidence="1 10">Multi-pass membrane protein</topology>
    </subcellularLocation>
</comment>
<feature type="chain" id="PRO_5018187421" evidence="13">
    <location>
        <begin position="28"/>
        <end position="731"/>
    </location>
</feature>
<comment type="caution">
    <text evidence="16">The sequence shown here is derived from an EMBL/GenBank/DDBJ whole genome shotgun (WGS) entry which is preliminary data.</text>
</comment>
<dbReference type="PANTHER" id="PTHR32552">
    <property type="entry name" value="FERRICHROME IRON RECEPTOR-RELATED"/>
    <property type="match status" value="1"/>
</dbReference>
<accession>A0A3M6R0C3</accession>
<evidence type="ECO:0000256" key="9">
    <source>
        <dbReference type="ARBA" id="ARBA00023237"/>
    </source>
</evidence>
<feature type="compositionally biased region" description="Polar residues" evidence="12">
    <location>
        <begin position="51"/>
        <end position="66"/>
    </location>
</feature>
<keyword evidence="8 16" id="KW-0675">Receptor</keyword>
<dbReference type="InterPro" id="IPR039426">
    <property type="entry name" value="TonB-dep_rcpt-like"/>
</dbReference>
<evidence type="ECO:0000313" key="16">
    <source>
        <dbReference type="EMBL" id="RMX08252.1"/>
    </source>
</evidence>
<feature type="domain" description="TonB-dependent receptor-like beta-barrel" evidence="14">
    <location>
        <begin position="257"/>
        <end position="700"/>
    </location>
</feature>
<evidence type="ECO:0000256" key="8">
    <source>
        <dbReference type="ARBA" id="ARBA00023170"/>
    </source>
</evidence>
<dbReference type="InterPro" id="IPR000531">
    <property type="entry name" value="Beta-barrel_TonB"/>
</dbReference>
<gene>
    <name evidence="16" type="ORF">D8I35_03845</name>
</gene>
<evidence type="ECO:0000256" key="10">
    <source>
        <dbReference type="PROSITE-ProRule" id="PRU01360"/>
    </source>
</evidence>
<keyword evidence="7 10" id="KW-0472">Membrane</keyword>
<keyword evidence="6 11" id="KW-0798">TonB box</keyword>
<evidence type="ECO:0000256" key="3">
    <source>
        <dbReference type="ARBA" id="ARBA00022448"/>
    </source>
</evidence>
<dbReference type="Proteomes" id="UP000278006">
    <property type="component" value="Unassembled WGS sequence"/>
</dbReference>
<dbReference type="PANTHER" id="PTHR32552:SF74">
    <property type="entry name" value="HYDROXAMATE SIDEROPHORE RECEPTOR FHUE"/>
    <property type="match status" value="1"/>
</dbReference>
<evidence type="ECO:0000256" key="5">
    <source>
        <dbReference type="ARBA" id="ARBA00022692"/>
    </source>
</evidence>
<feature type="domain" description="TonB-dependent receptor plug" evidence="15">
    <location>
        <begin position="72"/>
        <end position="180"/>
    </location>
</feature>
<name>A0A3M6R0C3_9BURK</name>
<dbReference type="Pfam" id="PF07715">
    <property type="entry name" value="Plug"/>
    <property type="match status" value="1"/>
</dbReference>
<keyword evidence="5 10" id="KW-0812">Transmembrane</keyword>
<dbReference type="SUPFAM" id="SSF56935">
    <property type="entry name" value="Porins"/>
    <property type="match status" value="1"/>
</dbReference>
<sequence>MHAFNRRHAVAIATAALLTSHVGLSWAQTTVTTLPEVAVTADTPATDAPTESSDSYTQEQPASTVTKLPLTQRETPQSYTVITRQRIDDQALDTLGDVLEQTPGISVDSGGPLVGSYIGYFSRGYQITNYQIDGAISHANAVGGSGGWTSISSLDTAIYDSITVLRGASGLLSGSGDPGGSISLVRKRPTREFQGALQQSLSRWQQARTVADFGGSLNQAGSLRARVVGAYDQGKSWVDRYEADKHTVYGVLEADLSHDTLLRLAAEHNREDGKNAAAFTAFETAFTDGTATPFGRSDNALTDWSRYESDRTSLAATLEHRFNDDWQARASVNHSRYDNSQLFGYAGVRQPSPDGTADLMIRFGDTEQTVDTVDASLSGTYALWGRSHDLMAGVNGSDSKADSLGSATSWAATRVDVLGWDGSYALPDLSAVRTSDTRTEIKQWGAYLATRLRPRDDLAIIVGGRLSEWETTRRNLQTGAITDDRKESTVFTPYAGVVFDLNDQLSAYASYSTIFNPQSYEDVNGNVLDPEEGKNYELGLKGEWWGGRLNTSAAVFEVRKDNLAIADGSNLTPDGGQAYTAADQTKGRGWELEASGEIARGVQLQGGYTRVVTRASDGTRLNTVRPKHQLKLFGTWAPSGAPGLRVGGGMTWQSEIYSSNASYANVDRSLIGQKSYAVVNLMAAYQLDDHWHFSLHLDNVFDKSYRTMVLGSARHTYGAPRHVSASVKYQF</sequence>
<dbReference type="GO" id="GO:0009279">
    <property type="term" value="C:cell outer membrane"/>
    <property type="evidence" value="ECO:0007669"/>
    <property type="project" value="UniProtKB-SubCell"/>
</dbReference>
<evidence type="ECO:0000256" key="11">
    <source>
        <dbReference type="RuleBase" id="RU003357"/>
    </source>
</evidence>
<evidence type="ECO:0000256" key="12">
    <source>
        <dbReference type="SAM" id="MobiDB-lite"/>
    </source>
</evidence>
<evidence type="ECO:0000256" key="1">
    <source>
        <dbReference type="ARBA" id="ARBA00004571"/>
    </source>
</evidence>
<feature type="signal peptide" evidence="13">
    <location>
        <begin position="1"/>
        <end position="27"/>
    </location>
</feature>
<dbReference type="RefSeq" id="WP_122226375.1">
    <property type="nucleotide sequence ID" value="NZ_RDQO01000001.1"/>
</dbReference>
<dbReference type="InterPro" id="IPR010105">
    <property type="entry name" value="TonB_sidphr_rcpt"/>
</dbReference>
<dbReference type="GO" id="GO:0015891">
    <property type="term" value="P:siderophore transport"/>
    <property type="evidence" value="ECO:0007669"/>
    <property type="project" value="InterPro"/>
</dbReference>
<evidence type="ECO:0000313" key="17">
    <source>
        <dbReference type="Proteomes" id="UP000278006"/>
    </source>
</evidence>
<reference evidence="16 17" key="1">
    <citation type="submission" date="2018-10" db="EMBL/GenBank/DDBJ databases">
        <title>Draft genome of Cortibacter populi DSM10536.</title>
        <authorList>
            <person name="Bernier A.-M."/>
            <person name="Bernard K."/>
        </authorList>
    </citation>
    <scope>NUCLEOTIDE SEQUENCE [LARGE SCALE GENOMIC DNA]</scope>
    <source>
        <strain evidence="16 17">DSM 105136</strain>
    </source>
</reference>
<dbReference type="InterPro" id="IPR036942">
    <property type="entry name" value="Beta-barrel_TonB_sf"/>
</dbReference>
<proteinExistence type="inferred from homology"/>
<evidence type="ECO:0000256" key="4">
    <source>
        <dbReference type="ARBA" id="ARBA00022452"/>
    </source>
</evidence>
<evidence type="ECO:0000259" key="14">
    <source>
        <dbReference type="Pfam" id="PF00593"/>
    </source>
</evidence>
<dbReference type="NCBIfam" id="TIGR01783">
    <property type="entry name" value="TonB-siderophor"/>
    <property type="match status" value="1"/>
</dbReference>
<evidence type="ECO:0000256" key="7">
    <source>
        <dbReference type="ARBA" id="ARBA00023136"/>
    </source>
</evidence>
<dbReference type="CDD" id="cd01347">
    <property type="entry name" value="ligand_gated_channel"/>
    <property type="match status" value="1"/>
</dbReference>
<dbReference type="InterPro" id="IPR012910">
    <property type="entry name" value="Plug_dom"/>
</dbReference>
<dbReference type="GO" id="GO:0038023">
    <property type="term" value="F:signaling receptor activity"/>
    <property type="evidence" value="ECO:0007669"/>
    <property type="project" value="InterPro"/>
</dbReference>
<dbReference type="Pfam" id="PF00593">
    <property type="entry name" value="TonB_dep_Rec_b-barrel"/>
    <property type="match status" value="1"/>
</dbReference>
<evidence type="ECO:0000256" key="13">
    <source>
        <dbReference type="SAM" id="SignalP"/>
    </source>
</evidence>
<dbReference type="PROSITE" id="PS52016">
    <property type="entry name" value="TONB_DEPENDENT_REC_3"/>
    <property type="match status" value="1"/>
</dbReference>
<evidence type="ECO:0000256" key="2">
    <source>
        <dbReference type="ARBA" id="ARBA00009810"/>
    </source>
</evidence>
<dbReference type="OrthoDB" id="174652at2"/>
<evidence type="ECO:0000259" key="15">
    <source>
        <dbReference type="Pfam" id="PF07715"/>
    </source>
</evidence>